<evidence type="ECO:0000313" key="4">
    <source>
        <dbReference type="EnsemblPlants" id="PAC:32906226.CDS.1"/>
    </source>
</evidence>
<reference evidence="3 5" key="2">
    <citation type="journal article" date="2018" name="Plant J.">
        <title>The Physcomitrella patens chromosome-scale assembly reveals moss genome structure and evolution.</title>
        <authorList>
            <person name="Lang D."/>
            <person name="Ullrich K.K."/>
            <person name="Murat F."/>
            <person name="Fuchs J."/>
            <person name="Jenkins J."/>
            <person name="Haas F.B."/>
            <person name="Piednoel M."/>
            <person name="Gundlach H."/>
            <person name="Van Bel M."/>
            <person name="Meyberg R."/>
            <person name="Vives C."/>
            <person name="Morata J."/>
            <person name="Symeonidi A."/>
            <person name="Hiss M."/>
            <person name="Muchero W."/>
            <person name="Kamisugi Y."/>
            <person name="Saleh O."/>
            <person name="Blanc G."/>
            <person name="Decker E.L."/>
            <person name="van Gessel N."/>
            <person name="Grimwood J."/>
            <person name="Hayes R.D."/>
            <person name="Graham S.W."/>
            <person name="Gunter L.E."/>
            <person name="McDaniel S.F."/>
            <person name="Hoernstein S.N.W."/>
            <person name="Larsson A."/>
            <person name="Li F.W."/>
            <person name="Perroud P.F."/>
            <person name="Phillips J."/>
            <person name="Ranjan P."/>
            <person name="Rokshar D.S."/>
            <person name="Rothfels C.J."/>
            <person name="Schneider L."/>
            <person name="Shu S."/>
            <person name="Stevenson D.W."/>
            <person name="Thummler F."/>
            <person name="Tillich M."/>
            <person name="Villarreal Aguilar J.C."/>
            <person name="Widiez T."/>
            <person name="Wong G.K."/>
            <person name="Wymore A."/>
            <person name="Zhang Y."/>
            <person name="Zimmer A.D."/>
            <person name="Quatrano R.S."/>
            <person name="Mayer K.F.X."/>
            <person name="Goodstein D."/>
            <person name="Casacuberta J.M."/>
            <person name="Vandepoele K."/>
            <person name="Reski R."/>
            <person name="Cuming A.C."/>
            <person name="Tuskan G.A."/>
            <person name="Maumus F."/>
            <person name="Salse J."/>
            <person name="Schmutz J."/>
            <person name="Rensing S.A."/>
        </authorList>
    </citation>
    <scope>NUCLEOTIDE SEQUENCE [LARGE SCALE GENOMIC DNA]</scope>
    <source>
        <strain evidence="4 5">cv. Gransden 2004</strain>
    </source>
</reference>
<sequence length="208" mass="23009">MVVGGPMATYDLRQTAYVKLVLHALKHTSCAVNGVLIGRIGKGDGESTVEVTDCVPLFHGQLGLLPMLELALSLVDEHLAAGQDRSLQIVGYYHANEQFDNLELSSIAKKIGDQIVRYCSQGAILLLDNKRLQALAKENTNAPVVQLYVKEGSSWKLGGSGSELRLKETMANSILNDYRKEKREVRVVDFDEHLDDVSKDWLNPTLFN</sequence>
<dbReference type="FunCoup" id="A0A2K1J4E0">
    <property type="interactions" value="4751"/>
</dbReference>
<evidence type="ECO:0000313" key="5">
    <source>
        <dbReference type="Proteomes" id="UP000006727"/>
    </source>
</evidence>
<dbReference type="PANTHER" id="PTHR12941:SF10">
    <property type="entry name" value="ER MEMBRANE PROTEIN COMPLEX SUBUNIT 8_9 HOMOLOG"/>
    <property type="match status" value="1"/>
</dbReference>
<evidence type="ECO:0000256" key="1">
    <source>
        <dbReference type="ARBA" id="ARBA00007461"/>
    </source>
</evidence>
<dbReference type="STRING" id="3218.A0A2K1J4E0"/>
<dbReference type="Pfam" id="PF03665">
    <property type="entry name" value="UPF0172"/>
    <property type="match status" value="1"/>
</dbReference>
<reference evidence="4" key="3">
    <citation type="submission" date="2020-12" db="UniProtKB">
        <authorList>
            <consortium name="EnsemblPlants"/>
        </authorList>
    </citation>
    <scope>IDENTIFICATION</scope>
</reference>
<gene>
    <name evidence="4" type="primary">LOC112294016</name>
    <name evidence="3" type="ORF">PHYPA_022242</name>
</gene>
<dbReference type="Gramene" id="Pp3c17_17770V3.2">
    <property type="protein sequence ID" value="PAC:32906227.CDS.1"/>
    <property type="gene ID" value="Pp3c17_17770"/>
</dbReference>
<dbReference type="PROSITE" id="PS50249">
    <property type="entry name" value="MPN"/>
    <property type="match status" value="1"/>
</dbReference>
<keyword evidence="5" id="KW-1185">Reference proteome</keyword>
<name>A0A2K1J4E0_PHYPA</name>
<evidence type="ECO:0000259" key="2">
    <source>
        <dbReference type="PROSITE" id="PS50249"/>
    </source>
</evidence>
<dbReference type="PaxDb" id="3218-PP1S65_1V6.1"/>
<dbReference type="Proteomes" id="UP000006727">
    <property type="component" value="Chromosome 17"/>
</dbReference>
<accession>A0A2K1J4E0</accession>
<dbReference type="EnsemblPlants" id="Pp3c17_17770V3.2">
    <property type="protein sequence ID" value="PAC:32906227.CDS.1"/>
    <property type="gene ID" value="Pp3c17_17770"/>
</dbReference>
<proteinExistence type="inferred from homology"/>
<dbReference type="RefSeq" id="XP_024399863.1">
    <property type="nucleotide sequence ID" value="XM_024544095.2"/>
</dbReference>
<evidence type="ECO:0000313" key="3">
    <source>
        <dbReference type="EMBL" id="PNR36391.1"/>
    </source>
</evidence>
<dbReference type="Gramene" id="Pp3c17_17770V3.1">
    <property type="protein sequence ID" value="PAC:32906226.CDS.1"/>
    <property type="gene ID" value="Pp3c17_17770"/>
</dbReference>
<organism evidence="3">
    <name type="scientific">Physcomitrium patens</name>
    <name type="common">Spreading-leaved earth moss</name>
    <name type="synonym">Physcomitrella patens</name>
    <dbReference type="NCBI Taxonomy" id="3218"/>
    <lineage>
        <taxon>Eukaryota</taxon>
        <taxon>Viridiplantae</taxon>
        <taxon>Streptophyta</taxon>
        <taxon>Embryophyta</taxon>
        <taxon>Bryophyta</taxon>
        <taxon>Bryophytina</taxon>
        <taxon>Bryopsida</taxon>
        <taxon>Funariidae</taxon>
        <taxon>Funariales</taxon>
        <taxon>Funariaceae</taxon>
        <taxon>Physcomitrium</taxon>
    </lineage>
</organism>
<dbReference type="Gene3D" id="3.40.140.10">
    <property type="entry name" value="Cytidine Deaminase, domain 2"/>
    <property type="match status" value="1"/>
</dbReference>
<dbReference type="EnsemblPlants" id="Pp3c17_17770V3.1">
    <property type="protein sequence ID" value="PAC:32906226.CDS.1"/>
    <property type="gene ID" value="Pp3c17_17770"/>
</dbReference>
<protein>
    <recommendedName>
        <fullName evidence="2">MPN domain-containing protein</fullName>
    </recommendedName>
</protein>
<feature type="domain" description="MPN" evidence="2">
    <location>
        <begin position="10"/>
        <end position="149"/>
    </location>
</feature>
<dbReference type="AlphaFoldDB" id="A0A2K1J4E0"/>
<dbReference type="OMA" id="PHCAING"/>
<dbReference type="InterPro" id="IPR005366">
    <property type="entry name" value="EMC8/9"/>
</dbReference>
<dbReference type="PANTHER" id="PTHR12941">
    <property type="entry name" value="ER MEMBRANE PROTEIN COMPLEX"/>
    <property type="match status" value="1"/>
</dbReference>
<dbReference type="KEGG" id="ppp:112294016"/>
<dbReference type="GO" id="GO:0072546">
    <property type="term" value="C:EMC complex"/>
    <property type="evidence" value="ECO:0000318"/>
    <property type="project" value="GO_Central"/>
</dbReference>
<dbReference type="EMBL" id="ABEU02000017">
    <property type="protein sequence ID" value="PNR36391.1"/>
    <property type="molecule type" value="Genomic_DNA"/>
</dbReference>
<dbReference type="GeneID" id="112294016"/>
<dbReference type="InterPro" id="IPR037518">
    <property type="entry name" value="MPN"/>
</dbReference>
<dbReference type="OrthoDB" id="194468at2759"/>
<reference evidence="3 5" key="1">
    <citation type="journal article" date="2008" name="Science">
        <title>The Physcomitrella genome reveals evolutionary insights into the conquest of land by plants.</title>
        <authorList>
            <person name="Rensing S."/>
            <person name="Lang D."/>
            <person name="Zimmer A."/>
            <person name="Terry A."/>
            <person name="Salamov A."/>
            <person name="Shapiro H."/>
            <person name="Nishiyama T."/>
            <person name="Perroud P.-F."/>
            <person name="Lindquist E."/>
            <person name="Kamisugi Y."/>
            <person name="Tanahashi T."/>
            <person name="Sakakibara K."/>
            <person name="Fujita T."/>
            <person name="Oishi K."/>
            <person name="Shin-I T."/>
            <person name="Kuroki Y."/>
            <person name="Toyoda A."/>
            <person name="Suzuki Y."/>
            <person name="Hashimoto A."/>
            <person name="Yamaguchi K."/>
            <person name="Sugano A."/>
            <person name="Kohara Y."/>
            <person name="Fujiyama A."/>
            <person name="Anterola A."/>
            <person name="Aoki S."/>
            <person name="Ashton N."/>
            <person name="Barbazuk W.B."/>
            <person name="Barker E."/>
            <person name="Bennetzen J."/>
            <person name="Bezanilla M."/>
            <person name="Blankenship R."/>
            <person name="Cho S.H."/>
            <person name="Dutcher S."/>
            <person name="Estelle M."/>
            <person name="Fawcett J.A."/>
            <person name="Gundlach H."/>
            <person name="Hanada K."/>
            <person name="Heyl A."/>
            <person name="Hicks K.A."/>
            <person name="Hugh J."/>
            <person name="Lohr M."/>
            <person name="Mayer K."/>
            <person name="Melkozernov A."/>
            <person name="Murata T."/>
            <person name="Nelson D."/>
            <person name="Pils B."/>
            <person name="Prigge M."/>
            <person name="Reiss B."/>
            <person name="Renner T."/>
            <person name="Rombauts S."/>
            <person name="Rushton P."/>
            <person name="Sanderfoot A."/>
            <person name="Schween G."/>
            <person name="Shiu S.-H."/>
            <person name="Stueber K."/>
            <person name="Theodoulou F.L."/>
            <person name="Tu H."/>
            <person name="Van de Peer Y."/>
            <person name="Verrier P.J."/>
            <person name="Waters E."/>
            <person name="Wood A."/>
            <person name="Yang L."/>
            <person name="Cove D."/>
            <person name="Cuming A."/>
            <person name="Hasebe M."/>
            <person name="Lucas S."/>
            <person name="Mishler D.B."/>
            <person name="Reski R."/>
            <person name="Grigoriev I."/>
            <person name="Quatrano R.S."/>
            <person name="Boore J.L."/>
        </authorList>
    </citation>
    <scope>NUCLEOTIDE SEQUENCE [LARGE SCALE GENOMIC DNA]</scope>
    <source>
        <strain evidence="4 5">cv. Gransden 2004</strain>
    </source>
</reference>
<dbReference type="CDD" id="cd08060">
    <property type="entry name" value="MPN_UPF0172"/>
    <property type="match status" value="1"/>
</dbReference>
<comment type="similarity">
    <text evidence="1">Belongs to the EMC8/EMC9 family.</text>
</comment>